<organism evidence="1 2">
    <name type="scientific">Methanoplanus endosymbiosus</name>
    <dbReference type="NCBI Taxonomy" id="33865"/>
    <lineage>
        <taxon>Archaea</taxon>
        <taxon>Methanobacteriati</taxon>
        <taxon>Methanobacteriota</taxon>
        <taxon>Stenosarchaea group</taxon>
        <taxon>Methanomicrobia</taxon>
        <taxon>Methanomicrobiales</taxon>
        <taxon>Methanomicrobiaceae</taxon>
        <taxon>Methanoplanus</taxon>
    </lineage>
</organism>
<sequence>MQGESVKGAIFTGKTLKYGLFNRPYPDSRRLLWGRQNEDFCLFTDSGGISFPDFYYFRSA</sequence>
<dbReference type="AlphaFoldDB" id="A0A9E7PSG3"/>
<dbReference type="KEGG" id="mend:L6E24_01720"/>
<name>A0A9E7PSG3_9EURY</name>
<accession>A0A9E7PSG3</accession>
<gene>
    <name evidence="1" type="ORF">L6E24_01720</name>
</gene>
<dbReference type="Proteomes" id="UP001060368">
    <property type="component" value="Chromosome"/>
</dbReference>
<evidence type="ECO:0000313" key="1">
    <source>
        <dbReference type="EMBL" id="UUX92872.1"/>
    </source>
</evidence>
<evidence type="ECO:0000313" key="2">
    <source>
        <dbReference type="Proteomes" id="UP001060368"/>
    </source>
</evidence>
<dbReference type="EMBL" id="CP096115">
    <property type="protein sequence ID" value="UUX92872.1"/>
    <property type="molecule type" value="Genomic_DNA"/>
</dbReference>
<keyword evidence="2" id="KW-1185">Reference proteome</keyword>
<proteinExistence type="predicted"/>
<protein>
    <submittedName>
        <fullName evidence="1">Uncharacterized protein</fullName>
    </submittedName>
</protein>
<reference evidence="1" key="1">
    <citation type="submission" date="2022-04" db="EMBL/GenBank/DDBJ databases">
        <title>Complete genome of Methanoplanus endosymbiosus DSM 3599.</title>
        <authorList>
            <person name="Chen S.-C."/>
            <person name="You Y.-T."/>
            <person name="Zhou Y.-Z."/>
            <person name="Lai M.-C."/>
        </authorList>
    </citation>
    <scope>NUCLEOTIDE SEQUENCE</scope>
    <source>
        <strain evidence="1">DSM 3599</strain>
    </source>
</reference>
<dbReference type="GeneID" id="74306373"/>
<dbReference type="RefSeq" id="WP_257743016.1">
    <property type="nucleotide sequence ID" value="NZ_CP096115.1"/>
</dbReference>